<evidence type="ECO:0000256" key="7">
    <source>
        <dbReference type="ARBA" id="ARBA00022840"/>
    </source>
</evidence>
<evidence type="ECO:0000256" key="3">
    <source>
        <dbReference type="ARBA" id="ARBA00022723"/>
    </source>
</evidence>
<evidence type="ECO:0000256" key="6">
    <source>
        <dbReference type="ARBA" id="ARBA00022833"/>
    </source>
</evidence>
<reference evidence="11 12" key="1">
    <citation type="submission" date="2020-08" db="EMBL/GenBank/DDBJ databases">
        <title>Genomic Encyclopedia of Type Strains, Phase IV (KMG-IV): sequencing the most valuable type-strain genomes for metagenomic binning, comparative biology and taxonomic classification.</title>
        <authorList>
            <person name="Goeker M."/>
        </authorList>
    </citation>
    <scope>NUCLEOTIDE SEQUENCE [LARGE SCALE GENOMIC DNA]</scope>
    <source>
        <strain evidence="11 12">DSM 25895</strain>
    </source>
</reference>
<evidence type="ECO:0000256" key="4">
    <source>
        <dbReference type="ARBA" id="ARBA00022741"/>
    </source>
</evidence>
<evidence type="ECO:0000256" key="10">
    <source>
        <dbReference type="ARBA" id="ARBA00047890"/>
    </source>
</evidence>
<evidence type="ECO:0000256" key="5">
    <source>
        <dbReference type="ARBA" id="ARBA00022785"/>
    </source>
</evidence>
<keyword evidence="7" id="KW-0067">ATP-binding</keyword>
<comment type="catalytic activity">
    <reaction evidence="10">
        <text>7-carboxy-7-carbaguanine + NH4(+) + 2 ATP = 7-cyano-7-carbaguanine + 2 AMP + 2 diphosphate + 2 H(+)</text>
        <dbReference type="Rhea" id="RHEA:27982"/>
        <dbReference type="ChEBI" id="CHEBI:15378"/>
        <dbReference type="ChEBI" id="CHEBI:28938"/>
        <dbReference type="ChEBI" id="CHEBI:30616"/>
        <dbReference type="ChEBI" id="CHEBI:33019"/>
        <dbReference type="ChEBI" id="CHEBI:45075"/>
        <dbReference type="ChEBI" id="CHEBI:61036"/>
        <dbReference type="ChEBI" id="CHEBI:456215"/>
        <dbReference type="EC" id="6.3.4.20"/>
    </reaction>
</comment>
<dbReference type="RefSeq" id="WP_211842399.1">
    <property type="nucleotide sequence ID" value="NZ_JAAEDJ010000037.1"/>
</dbReference>
<comment type="caution">
    <text evidence="11">The sequence shown here is derived from an EMBL/GenBank/DDBJ whole genome shotgun (WGS) entry which is preliminary data.</text>
</comment>
<keyword evidence="2" id="KW-0436">Ligase</keyword>
<dbReference type="GO" id="GO:0005524">
    <property type="term" value="F:ATP binding"/>
    <property type="evidence" value="ECO:0007669"/>
    <property type="project" value="UniProtKB-KW"/>
</dbReference>
<protein>
    <recommendedName>
        <fullName evidence="9">7-cyano-7-deazaguanine synthase</fullName>
        <ecNumber evidence="9">6.3.4.20</ecNumber>
    </recommendedName>
</protein>
<dbReference type="SUPFAM" id="SSF52402">
    <property type="entry name" value="Adenine nucleotide alpha hydrolases-like"/>
    <property type="match status" value="1"/>
</dbReference>
<proteinExistence type="inferred from homology"/>
<evidence type="ECO:0000313" key="11">
    <source>
        <dbReference type="EMBL" id="MBB5691797.1"/>
    </source>
</evidence>
<comment type="similarity">
    <text evidence="8">Belongs to the QueC family.</text>
</comment>
<keyword evidence="3" id="KW-0479">Metal-binding</keyword>
<dbReference type="Proteomes" id="UP000562254">
    <property type="component" value="Unassembled WGS sequence"/>
</dbReference>
<evidence type="ECO:0000256" key="8">
    <source>
        <dbReference type="ARBA" id="ARBA00037993"/>
    </source>
</evidence>
<comment type="pathway">
    <text evidence="1">Purine metabolism; 7-cyano-7-deazaguanine biosynthesis.</text>
</comment>
<organism evidence="11 12">
    <name type="scientific">Neoroseomonas alkaliterrae</name>
    <dbReference type="NCBI Taxonomy" id="1452450"/>
    <lineage>
        <taxon>Bacteria</taxon>
        <taxon>Pseudomonadati</taxon>
        <taxon>Pseudomonadota</taxon>
        <taxon>Alphaproteobacteria</taxon>
        <taxon>Acetobacterales</taxon>
        <taxon>Acetobacteraceae</taxon>
        <taxon>Neoroseomonas</taxon>
    </lineage>
</organism>
<accession>A0A840Y5Z8</accession>
<sequence>MRKFRIECGVATASAADTMTMDVHGKGKNVNLRIDCITRSMLANVPDLLLDLLEIATYVYCADQRMSRGTAQLTNFGENWRRDLHFTIPVRDPALWQHSEVQRLLEDTLGFLSDDSYTFEFHKAKSPFLSRDVYFQDLIDASSDYDAVAMFSGGVDSFAGAVQDVVLRGRSVCLVGHSSATKVKSIQQQLVDGLKARGFERRVTYIPVWVTNENVRPNDHTQRTRSFLFACLGMVIAHMSGKDRFTFYENGVVSINPPVAGDIVGGRATRTTHPRVLRGLEELFSTLLERPVQIENPLQWMTKREVTMLVQEAGMADLLATTNSCTRPRTWTAAHMHCGACSQCIDRRFGILAASLGDHEPATNYKIDLLTADRSTSDDLRMAVSYVSFFKKVAATPKERFVVDFPEIVSAINSFPDISAGEAANRIYDLFQRQAKAVESVIAAGVKEHAEALFRNELPAGSLLSICFARNSVEILPSSDYDSQAKALVDRLSAPVFEFAIDETGRKVVFRSAATLTEANFRIVEQLLPDFRSAKKEGREVPFTPPRTLAKRLRISEPSLRTQIRRLREALEPLVVDLGLPLDNDSFIENRPHAGYRLNPAVRELSLADIRASTIPGAPPVAPDVTTGSP</sequence>
<dbReference type="InterPro" id="IPR014729">
    <property type="entry name" value="Rossmann-like_a/b/a_fold"/>
</dbReference>
<name>A0A840Y5Z8_9PROT</name>
<keyword evidence="6" id="KW-0862">Zinc</keyword>
<evidence type="ECO:0000256" key="9">
    <source>
        <dbReference type="ARBA" id="ARBA00039149"/>
    </source>
</evidence>
<dbReference type="PANTHER" id="PTHR42914:SF1">
    <property type="entry name" value="7-CYANO-7-DEAZAGUANINE SYNTHASE"/>
    <property type="match status" value="1"/>
</dbReference>
<keyword evidence="5" id="KW-0671">Queuosine biosynthesis</keyword>
<gene>
    <name evidence="11" type="ORF">FHS88_003958</name>
</gene>
<dbReference type="Gene3D" id="3.40.50.620">
    <property type="entry name" value="HUPs"/>
    <property type="match status" value="1"/>
</dbReference>
<dbReference type="PANTHER" id="PTHR42914">
    <property type="entry name" value="7-CYANO-7-DEAZAGUANINE SYNTHASE"/>
    <property type="match status" value="1"/>
</dbReference>
<dbReference type="EC" id="6.3.4.20" evidence="9"/>
<dbReference type="GO" id="GO:0008616">
    <property type="term" value="P:tRNA queuosine(34) biosynthetic process"/>
    <property type="evidence" value="ECO:0007669"/>
    <property type="project" value="UniProtKB-KW"/>
</dbReference>
<dbReference type="InterPro" id="IPR018317">
    <property type="entry name" value="QueC"/>
</dbReference>
<evidence type="ECO:0000256" key="2">
    <source>
        <dbReference type="ARBA" id="ARBA00022598"/>
    </source>
</evidence>
<evidence type="ECO:0000313" key="12">
    <source>
        <dbReference type="Proteomes" id="UP000562254"/>
    </source>
</evidence>
<dbReference type="Pfam" id="PF06508">
    <property type="entry name" value="QueC"/>
    <property type="match status" value="1"/>
</dbReference>
<keyword evidence="12" id="KW-1185">Reference proteome</keyword>
<dbReference type="GO" id="GO:0016874">
    <property type="term" value="F:ligase activity"/>
    <property type="evidence" value="ECO:0007669"/>
    <property type="project" value="UniProtKB-KW"/>
</dbReference>
<evidence type="ECO:0000256" key="1">
    <source>
        <dbReference type="ARBA" id="ARBA00005061"/>
    </source>
</evidence>
<keyword evidence="4" id="KW-0547">Nucleotide-binding</keyword>
<dbReference type="EMBL" id="JACIJE010000018">
    <property type="protein sequence ID" value="MBB5691797.1"/>
    <property type="molecule type" value="Genomic_DNA"/>
</dbReference>
<dbReference type="AlphaFoldDB" id="A0A840Y5Z8"/>
<dbReference type="GO" id="GO:0046872">
    <property type="term" value="F:metal ion binding"/>
    <property type="evidence" value="ECO:0007669"/>
    <property type="project" value="UniProtKB-KW"/>
</dbReference>